<name>A0ACB8B0I4_9AGAM</name>
<evidence type="ECO:0000313" key="2">
    <source>
        <dbReference type="Proteomes" id="UP000790709"/>
    </source>
</evidence>
<gene>
    <name evidence="1" type="ORF">BV22DRAFT_1134031</name>
</gene>
<proteinExistence type="predicted"/>
<accession>A0ACB8B0I4</accession>
<protein>
    <submittedName>
        <fullName evidence="1">Uncharacterized protein</fullName>
    </submittedName>
</protein>
<comment type="caution">
    <text evidence="1">The sequence shown here is derived from an EMBL/GenBank/DDBJ whole genome shotgun (WGS) entry which is preliminary data.</text>
</comment>
<dbReference type="EMBL" id="MU266687">
    <property type="protein sequence ID" value="KAH7919180.1"/>
    <property type="molecule type" value="Genomic_DNA"/>
</dbReference>
<sequence length="643" mass="70998">MASGYASTSNSTPGFSSEDTFKWQHQRADTFESPESQLGCRPGDCATHYPAIFSSREPGRAPPIAVSHTPDNAKPKMRSPTAERDPTSFKSVAEPSLEANATPSADQGASAPLPDDIKVSPRKTHKYCGGEGGYAWFDSQSPARLQSPPPFEQEAGVTEGDVYVHWNTEHDPVHNKFQLATTMIDIQSGKMRICQTTEFGILLDALKETLHCTDGCATNDNEVYTLPGKSVVDIMQRFASTILAKSPYAMTLVSMLAKDHKANKELVSDLGALMMDPCREVQLTCRRLLYIILDVYDSPFKMDLDAVSIMSSRAMPGPPRVVEPGVPAAVSAGHESESSSLIAYNGWLDDREEMNPRLDAWDSWMQQKEDEFAKWEEERKLQRQKLKGLTTQANVNCNTISHLEQLVASLQRSFEDLGQELRRSAQTRIDGLKRSQQRVLIESHATNQAQMRLKSRLSKVERGLSVVQGKHKAQVSDLSNIVESTQLMQRDLTLLRTDHTRFRRDLEDYLEARNSTPMSPSDEQPSTRGGSNGGIVDSDGETSVISSNEFAPSTLVSTIASVLIEPMAFIMSPVIPHLPVAASSQSIPSLKAAKQLYCRRLRVSAVIIVLFVALGTLFFIPGVPSSQLAQDERPIWRQLYAGA</sequence>
<organism evidence="1 2">
    <name type="scientific">Leucogyrophana mollusca</name>
    <dbReference type="NCBI Taxonomy" id="85980"/>
    <lineage>
        <taxon>Eukaryota</taxon>
        <taxon>Fungi</taxon>
        <taxon>Dikarya</taxon>
        <taxon>Basidiomycota</taxon>
        <taxon>Agaricomycotina</taxon>
        <taxon>Agaricomycetes</taxon>
        <taxon>Agaricomycetidae</taxon>
        <taxon>Boletales</taxon>
        <taxon>Boletales incertae sedis</taxon>
        <taxon>Leucogyrophana</taxon>
    </lineage>
</organism>
<evidence type="ECO:0000313" key="1">
    <source>
        <dbReference type="EMBL" id="KAH7919180.1"/>
    </source>
</evidence>
<reference evidence="1" key="1">
    <citation type="journal article" date="2021" name="New Phytol.">
        <title>Evolutionary innovations through gain and loss of genes in the ectomycorrhizal Boletales.</title>
        <authorList>
            <person name="Wu G."/>
            <person name="Miyauchi S."/>
            <person name="Morin E."/>
            <person name="Kuo A."/>
            <person name="Drula E."/>
            <person name="Varga T."/>
            <person name="Kohler A."/>
            <person name="Feng B."/>
            <person name="Cao Y."/>
            <person name="Lipzen A."/>
            <person name="Daum C."/>
            <person name="Hundley H."/>
            <person name="Pangilinan J."/>
            <person name="Johnson J."/>
            <person name="Barry K."/>
            <person name="LaButti K."/>
            <person name="Ng V."/>
            <person name="Ahrendt S."/>
            <person name="Min B."/>
            <person name="Choi I.G."/>
            <person name="Park H."/>
            <person name="Plett J.M."/>
            <person name="Magnuson J."/>
            <person name="Spatafora J.W."/>
            <person name="Nagy L.G."/>
            <person name="Henrissat B."/>
            <person name="Grigoriev I.V."/>
            <person name="Yang Z.L."/>
            <person name="Xu J."/>
            <person name="Martin F.M."/>
        </authorList>
    </citation>
    <scope>NUCLEOTIDE SEQUENCE</scope>
    <source>
        <strain evidence="1">KUC20120723A-06</strain>
    </source>
</reference>
<dbReference type="Proteomes" id="UP000790709">
    <property type="component" value="Unassembled WGS sequence"/>
</dbReference>
<keyword evidence="2" id="KW-1185">Reference proteome</keyword>